<proteinExistence type="predicted"/>
<keyword evidence="5" id="KW-0808">Transferase</keyword>
<dbReference type="CDD" id="cd00082">
    <property type="entry name" value="HisKA"/>
    <property type="match status" value="1"/>
</dbReference>
<dbReference type="SUPFAM" id="SSF52172">
    <property type="entry name" value="CheY-like"/>
    <property type="match status" value="1"/>
</dbReference>
<dbReference type="SUPFAM" id="SSF47384">
    <property type="entry name" value="Homodimeric domain of signal transducing histidine kinase"/>
    <property type="match status" value="1"/>
</dbReference>
<sequence>MEKLLAACKAIFDESPQAVGVAQVLTDEAGEPYDFAYVYLNAAMAAFTGSQVEDLVGIHAYEEWGHDDMGWLEHFADAAFDGVPCEFETVSVMLERFLHVTVTPLGEGRCTFFIQDVTDWVDQEPYWADDLTVGLFFLDLRTLNLMLTAATQERYGFSKGYLPAAAFADELFGPDAAAAVDEQVATMRAGGHGVFYEGRSADGRWLRLSTGRIAQSDRFVFGQVEDTTRAHEAEERSLRRMDVIESLTRENFALYVVDLASEAVEVYGQPDDLSGAGFVRAIVDDASLPAREAYLRDVVAPDDRDRVDAAISRPALDAFFASAQDEMAVTYQRLIDGEEQYIEARIIRLAGCERTAVIAVRNIHSEMEEQLRQKRALQKALELAQHASAAKSTFLTNMSHDFRTPMNAIVGFAGIALEHRDDPDRMAECLEKIQRSSDHLLRLINDVLDVSRIESGVVEVDEEPLDLADLASDMELLFSGEAQRKSLGFSVDAAGLRHPHVLADRQHLGQILVNLIGNAFKFTGPGGRVDVRFAEFADGQSGYGAHVPAGYGRFEVTVSDTGCGMVPEFLDLLFVPFERNGLGEVNPTEGTGLGMPITKNLVELLGGTIEVKSEVGKGSEFTVTLPLRLAEGAGGAEAGDAGAYAAPGAGEDVAAGVAGAEPGVGEDVDGAPGGGGAGARFAGRRLLVVDDDELSREIMKEVLGGAGFAVEEAADGEAAVAAARASAPGWLDGIIMDMRMPRMTGDEAARAIRASGRADLERIPIIALTADAFEEGRRRSREAGMTAHVTKPFKTAELLALLGEHL</sequence>
<protein>
    <recommendedName>
        <fullName evidence="3">histidine kinase</fullName>
        <ecNumber evidence="3">2.7.13.3</ecNumber>
    </recommendedName>
</protein>
<dbReference type="InterPro" id="IPR003594">
    <property type="entry name" value="HATPase_dom"/>
</dbReference>
<dbReference type="Pfam" id="PF02518">
    <property type="entry name" value="HATPase_c"/>
    <property type="match status" value="1"/>
</dbReference>
<dbReference type="CDD" id="cd17546">
    <property type="entry name" value="REC_hyHK_CKI1_RcsC-like"/>
    <property type="match status" value="1"/>
</dbReference>
<organism evidence="12 13">
    <name type="scientific">Adlercreutzia faecimuris</name>
    <dbReference type="NCBI Taxonomy" id="2897341"/>
    <lineage>
        <taxon>Bacteria</taxon>
        <taxon>Bacillati</taxon>
        <taxon>Actinomycetota</taxon>
        <taxon>Coriobacteriia</taxon>
        <taxon>Eggerthellales</taxon>
        <taxon>Eggerthellaceae</taxon>
        <taxon>Adlercreutzia</taxon>
    </lineage>
</organism>
<comment type="catalytic activity">
    <reaction evidence="1">
        <text>ATP + protein L-histidine = ADP + protein N-phospho-L-histidine.</text>
        <dbReference type="EC" id="2.7.13.3"/>
    </reaction>
</comment>
<evidence type="ECO:0000256" key="3">
    <source>
        <dbReference type="ARBA" id="ARBA00012438"/>
    </source>
</evidence>
<dbReference type="PRINTS" id="PR00344">
    <property type="entry name" value="BCTRLSENSOR"/>
</dbReference>
<dbReference type="SMART" id="SM00448">
    <property type="entry name" value="REC"/>
    <property type="match status" value="1"/>
</dbReference>
<dbReference type="SUPFAM" id="SSF55874">
    <property type="entry name" value="ATPase domain of HSP90 chaperone/DNA topoisomerase II/histidine kinase"/>
    <property type="match status" value="1"/>
</dbReference>
<evidence type="ECO:0000259" key="10">
    <source>
        <dbReference type="PROSITE" id="PS50109"/>
    </source>
</evidence>
<keyword evidence="13" id="KW-1185">Reference proteome</keyword>
<dbReference type="InterPro" id="IPR004358">
    <property type="entry name" value="Sig_transdc_His_kin-like_C"/>
</dbReference>
<dbReference type="Proteomes" id="UP001430755">
    <property type="component" value="Unassembled WGS sequence"/>
</dbReference>
<keyword evidence="4 8" id="KW-0597">Phosphoprotein</keyword>
<dbReference type="PANTHER" id="PTHR43047:SF72">
    <property type="entry name" value="OSMOSENSING HISTIDINE PROTEIN KINASE SLN1"/>
    <property type="match status" value="1"/>
</dbReference>
<dbReference type="SMART" id="SM00388">
    <property type="entry name" value="HisKA"/>
    <property type="match status" value="1"/>
</dbReference>
<evidence type="ECO:0000256" key="8">
    <source>
        <dbReference type="PROSITE-ProRule" id="PRU00169"/>
    </source>
</evidence>
<dbReference type="InterPro" id="IPR011006">
    <property type="entry name" value="CheY-like_superfamily"/>
</dbReference>
<evidence type="ECO:0000256" key="2">
    <source>
        <dbReference type="ARBA" id="ARBA00004236"/>
    </source>
</evidence>
<feature type="domain" description="Response regulatory" evidence="11">
    <location>
        <begin position="685"/>
        <end position="806"/>
    </location>
</feature>
<evidence type="ECO:0000256" key="4">
    <source>
        <dbReference type="ARBA" id="ARBA00022553"/>
    </source>
</evidence>
<dbReference type="PROSITE" id="PS50110">
    <property type="entry name" value="RESPONSE_REGULATORY"/>
    <property type="match status" value="1"/>
</dbReference>
<keyword evidence="7" id="KW-0902">Two-component regulatory system</keyword>
<dbReference type="RefSeq" id="WP_242165535.1">
    <property type="nucleotide sequence ID" value="NZ_JAJMLW010000003.1"/>
</dbReference>
<dbReference type="Gene3D" id="3.30.450.20">
    <property type="entry name" value="PAS domain"/>
    <property type="match status" value="1"/>
</dbReference>
<feature type="domain" description="Histidine kinase" evidence="10">
    <location>
        <begin position="397"/>
        <end position="629"/>
    </location>
</feature>
<evidence type="ECO:0000256" key="6">
    <source>
        <dbReference type="ARBA" id="ARBA00022777"/>
    </source>
</evidence>
<dbReference type="Pfam" id="PF00072">
    <property type="entry name" value="Response_reg"/>
    <property type="match status" value="1"/>
</dbReference>
<dbReference type="InterPro" id="IPR036890">
    <property type="entry name" value="HATPase_C_sf"/>
</dbReference>
<dbReference type="InterPro" id="IPR036097">
    <property type="entry name" value="HisK_dim/P_sf"/>
</dbReference>
<evidence type="ECO:0000256" key="5">
    <source>
        <dbReference type="ARBA" id="ARBA00022679"/>
    </source>
</evidence>
<dbReference type="Gene3D" id="3.40.50.2300">
    <property type="match status" value="1"/>
</dbReference>
<dbReference type="Gene3D" id="1.10.287.130">
    <property type="match status" value="1"/>
</dbReference>
<dbReference type="InterPro" id="IPR001789">
    <property type="entry name" value="Sig_transdc_resp-reg_receiver"/>
</dbReference>
<gene>
    <name evidence="12" type="ORF">LPT13_08330</name>
</gene>
<feature type="modified residue" description="4-aspartylphosphate" evidence="8">
    <location>
        <position position="737"/>
    </location>
</feature>
<dbReference type="EMBL" id="JAJMLW010000003">
    <property type="protein sequence ID" value="MCI2242354.1"/>
    <property type="molecule type" value="Genomic_DNA"/>
</dbReference>
<name>A0ABS9WHM0_9ACTN</name>
<evidence type="ECO:0000256" key="9">
    <source>
        <dbReference type="SAM" id="Coils"/>
    </source>
</evidence>
<dbReference type="SMART" id="SM00387">
    <property type="entry name" value="HATPase_c"/>
    <property type="match status" value="1"/>
</dbReference>
<dbReference type="GO" id="GO:0016301">
    <property type="term" value="F:kinase activity"/>
    <property type="evidence" value="ECO:0007669"/>
    <property type="project" value="UniProtKB-KW"/>
</dbReference>
<feature type="coiled-coil region" evidence="9">
    <location>
        <begin position="360"/>
        <end position="387"/>
    </location>
</feature>
<comment type="subcellular location">
    <subcellularLocation>
        <location evidence="2">Cell membrane</location>
    </subcellularLocation>
</comment>
<evidence type="ECO:0000259" key="11">
    <source>
        <dbReference type="PROSITE" id="PS50110"/>
    </source>
</evidence>
<reference evidence="12" key="1">
    <citation type="submission" date="2021-11" db="EMBL/GenBank/DDBJ databases">
        <title>A Novel Adlercreutzia Species, isolated from a Allomyrina dichotoma larva feces.</title>
        <authorList>
            <person name="Suh M.K."/>
        </authorList>
    </citation>
    <scope>NUCLEOTIDE SEQUENCE</scope>
    <source>
        <strain evidence="12">JBNU-10</strain>
    </source>
</reference>
<comment type="caution">
    <text evidence="12">The sequence shown here is derived from an EMBL/GenBank/DDBJ whole genome shotgun (WGS) entry which is preliminary data.</text>
</comment>
<keyword evidence="9" id="KW-0175">Coiled coil</keyword>
<dbReference type="EC" id="2.7.13.3" evidence="3"/>
<evidence type="ECO:0000313" key="12">
    <source>
        <dbReference type="EMBL" id="MCI2242354.1"/>
    </source>
</evidence>
<dbReference type="Gene3D" id="3.30.565.10">
    <property type="entry name" value="Histidine kinase-like ATPase, C-terminal domain"/>
    <property type="match status" value="1"/>
</dbReference>
<evidence type="ECO:0000313" key="13">
    <source>
        <dbReference type="Proteomes" id="UP001430755"/>
    </source>
</evidence>
<dbReference type="Pfam" id="PF00512">
    <property type="entry name" value="HisKA"/>
    <property type="match status" value="1"/>
</dbReference>
<keyword evidence="6 12" id="KW-0418">Kinase</keyword>
<evidence type="ECO:0000256" key="1">
    <source>
        <dbReference type="ARBA" id="ARBA00000085"/>
    </source>
</evidence>
<dbReference type="PROSITE" id="PS50109">
    <property type="entry name" value="HIS_KIN"/>
    <property type="match status" value="1"/>
</dbReference>
<evidence type="ECO:0000256" key="7">
    <source>
        <dbReference type="ARBA" id="ARBA00023012"/>
    </source>
</evidence>
<dbReference type="InterPro" id="IPR003661">
    <property type="entry name" value="HisK_dim/P_dom"/>
</dbReference>
<dbReference type="InterPro" id="IPR005467">
    <property type="entry name" value="His_kinase_dom"/>
</dbReference>
<dbReference type="PANTHER" id="PTHR43047">
    <property type="entry name" value="TWO-COMPONENT HISTIDINE PROTEIN KINASE"/>
    <property type="match status" value="1"/>
</dbReference>
<accession>A0ABS9WHM0</accession>